<dbReference type="Proteomes" id="UP001243195">
    <property type="component" value="Unassembled WGS sequence"/>
</dbReference>
<evidence type="ECO:0008006" key="3">
    <source>
        <dbReference type="Google" id="ProtNLM"/>
    </source>
</evidence>
<gene>
    <name evidence="1" type="ORF">RFH51_07595</name>
</gene>
<dbReference type="RefSeq" id="WP_277091486.1">
    <property type="nucleotide sequence ID" value="NZ_JAKVJG010000015.1"/>
</dbReference>
<comment type="caution">
    <text evidence="1">The sequence shown here is derived from an EMBL/GenBank/DDBJ whole genome shotgun (WGS) entry which is preliminary data.</text>
</comment>
<evidence type="ECO:0000313" key="1">
    <source>
        <dbReference type="EMBL" id="MDQ9071315.1"/>
    </source>
</evidence>
<sequence length="226" mass="25898">MWIFTSFRNALICFLLIVILVAVLFWLYLNVQASMQVSAQNANIELAHSLPTEIEVGNYLQTHAQGALDTKINIDRHLDLPLRGKYLADLSFEVTTPITVNINYSTNIDISTTMPLDTTTDLVYQNKLLPEFPLHIDVPIKLSIPFKINRDYHVPIKIKFAGPVYFQFDELAKLHVQHEFSPVLNMNDNMTMRKIAKFKATMTNTERNTIADLNMNIDLPVKNIHQ</sequence>
<dbReference type="AlphaFoldDB" id="A0AAW8JJG5"/>
<dbReference type="EMBL" id="JAVIDA010000007">
    <property type="protein sequence ID" value="MDQ9071315.1"/>
    <property type="molecule type" value="Genomic_DNA"/>
</dbReference>
<name>A0AAW8JJG5_9GAMM</name>
<evidence type="ECO:0000313" key="2">
    <source>
        <dbReference type="Proteomes" id="UP001243195"/>
    </source>
</evidence>
<reference evidence="1" key="1">
    <citation type="submission" date="2023-08" db="EMBL/GenBank/DDBJ databases">
        <title>Emergence of clinically-relevant ST2 carbapenem-resistant Acinetobacter baumannii strains in hospital sewages in Zhejiang, East of China.</title>
        <authorList>
            <person name="Kaichao C."/>
            <person name="Zhang R."/>
        </authorList>
    </citation>
    <scope>NUCLEOTIDE SEQUENCE</scope>
    <source>
        <strain evidence="1">M-SY-60</strain>
    </source>
</reference>
<accession>A0AAW8JJG5</accession>
<proteinExistence type="predicted"/>
<organism evidence="1 2">
    <name type="scientific">Acinetobacter gerneri</name>
    <dbReference type="NCBI Taxonomy" id="202952"/>
    <lineage>
        <taxon>Bacteria</taxon>
        <taxon>Pseudomonadati</taxon>
        <taxon>Pseudomonadota</taxon>
        <taxon>Gammaproteobacteria</taxon>
        <taxon>Moraxellales</taxon>
        <taxon>Moraxellaceae</taxon>
        <taxon>Acinetobacter</taxon>
    </lineage>
</organism>
<protein>
    <recommendedName>
        <fullName evidence="3">MFS transporter</fullName>
    </recommendedName>
</protein>